<dbReference type="HOGENOM" id="CLU_887858_0_0_0"/>
<feature type="transmembrane region" description="Helical" evidence="1">
    <location>
        <begin position="68"/>
        <end position="89"/>
    </location>
</feature>
<keyword evidence="1" id="KW-1133">Transmembrane helix</keyword>
<feature type="transmembrane region" description="Helical" evidence="1">
    <location>
        <begin position="44"/>
        <end position="62"/>
    </location>
</feature>
<gene>
    <name evidence="2" type="ordered locus">AciX8_2390</name>
</gene>
<dbReference type="STRING" id="682795.AciX8_2390"/>
<keyword evidence="3" id="KW-1185">Reference proteome</keyword>
<keyword evidence="1" id="KW-0472">Membrane</keyword>
<protein>
    <submittedName>
        <fullName evidence="2">Uncharacterized protein</fullName>
    </submittedName>
</protein>
<organism evidence="2 3">
    <name type="scientific">Granulicella mallensis (strain ATCC BAA-1857 / DSM 23137 / MP5ACTX8)</name>
    <dbReference type="NCBI Taxonomy" id="682795"/>
    <lineage>
        <taxon>Bacteria</taxon>
        <taxon>Pseudomonadati</taxon>
        <taxon>Acidobacteriota</taxon>
        <taxon>Terriglobia</taxon>
        <taxon>Terriglobales</taxon>
        <taxon>Acidobacteriaceae</taxon>
        <taxon>Granulicella</taxon>
    </lineage>
</organism>
<keyword evidence="1" id="KW-0812">Transmembrane</keyword>
<evidence type="ECO:0000313" key="3">
    <source>
        <dbReference type="Proteomes" id="UP000007113"/>
    </source>
</evidence>
<proteinExistence type="predicted"/>
<dbReference type="AlphaFoldDB" id="G8NX93"/>
<evidence type="ECO:0000256" key="1">
    <source>
        <dbReference type="SAM" id="Phobius"/>
    </source>
</evidence>
<reference evidence="2 3" key="1">
    <citation type="submission" date="2011-11" db="EMBL/GenBank/DDBJ databases">
        <title>Complete sequence of Granulicella mallensis MP5ACTX8.</title>
        <authorList>
            <consortium name="US DOE Joint Genome Institute"/>
            <person name="Lucas S."/>
            <person name="Copeland A."/>
            <person name="Lapidus A."/>
            <person name="Cheng J.-F."/>
            <person name="Goodwin L."/>
            <person name="Pitluck S."/>
            <person name="Peters L."/>
            <person name="Lu M."/>
            <person name="Detter J.C."/>
            <person name="Han C."/>
            <person name="Tapia R."/>
            <person name="Land M."/>
            <person name="Hauser L."/>
            <person name="Kyrpides N."/>
            <person name="Ivanova N."/>
            <person name="Mikhailova N."/>
            <person name="Pagani I."/>
            <person name="Rawat S."/>
            <person name="Mannisto M."/>
            <person name="Haggblom M."/>
            <person name="Woyke T."/>
        </authorList>
    </citation>
    <scope>NUCLEOTIDE SEQUENCE [LARGE SCALE GENOMIC DNA]</scope>
    <source>
        <strain evidence="3">ATCC BAA-1857 / DSM 23137 / MP5ACTX8</strain>
    </source>
</reference>
<feature type="transmembrane region" description="Helical" evidence="1">
    <location>
        <begin position="101"/>
        <end position="119"/>
    </location>
</feature>
<accession>G8NX93</accession>
<dbReference type="RefSeq" id="WP_014265585.1">
    <property type="nucleotide sequence ID" value="NC_016631.1"/>
</dbReference>
<dbReference type="EMBL" id="CP003130">
    <property type="protein sequence ID" value="AEU36707.1"/>
    <property type="molecule type" value="Genomic_DNA"/>
</dbReference>
<name>G8NX93_GRAMM</name>
<evidence type="ECO:0000313" key="2">
    <source>
        <dbReference type="EMBL" id="AEU36707.1"/>
    </source>
</evidence>
<sequence>MSGNSHQRKIVETAVASAIKRGGAQAPPPPKPEVSKGALGRSSIEAYGFFIIAGVYVVMSAFGIPVNFFAGLGMAFCMAGAAIHLLWSSIWTHNWNTLSKVFGNTIIVLLLAVVVNAGYEHTRVQKTDPTLSAVRNLTDWIEHKKPEIPQNTQIFEVNGKHPDIEAGDPRDVPLTTGKVVAGLELRNDGDAPAFAQRNTLAIFIGTEGFSTEDTIFRFLYLHDRDRGENVPSQDLGSHSRSQMVWDTLVLRPDGSPVDDSDRIGISEGRNVVYYAALISYQDETGRQYHKEICYFAVGPNVRTEKCKHHNGHG</sequence>
<dbReference type="KEGG" id="gma:AciX8_2390"/>
<dbReference type="Proteomes" id="UP000007113">
    <property type="component" value="Chromosome"/>
</dbReference>